<comment type="caution">
    <text evidence="1">The sequence shown here is derived from an EMBL/GenBank/DDBJ whole genome shotgun (WGS) entry which is preliminary data.</text>
</comment>
<accession>A0ABQ8E9E9</accession>
<reference evidence="1 2" key="1">
    <citation type="submission" date="2021-05" db="EMBL/GenBank/DDBJ databases">
        <title>Genome Assembly of Synthetic Allotetraploid Brassica napus Reveals Homoeologous Exchanges between Subgenomes.</title>
        <authorList>
            <person name="Davis J.T."/>
        </authorList>
    </citation>
    <scope>NUCLEOTIDE SEQUENCE [LARGE SCALE GENOMIC DNA]</scope>
    <source>
        <strain evidence="2">cv. Da-Ae</strain>
        <tissue evidence="1">Seedling</tissue>
    </source>
</reference>
<name>A0ABQ8E9E9_BRANA</name>
<keyword evidence="2" id="KW-1185">Reference proteome</keyword>
<dbReference type="Proteomes" id="UP000824890">
    <property type="component" value="Unassembled WGS sequence"/>
</dbReference>
<feature type="non-terminal residue" evidence="1">
    <location>
        <position position="1"/>
    </location>
</feature>
<organism evidence="1 2">
    <name type="scientific">Brassica napus</name>
    <name type="common">Rape</name>
    <dbReference type="NCBI Taxonomy" id="3708"/>
    <lineage>
        <taxon>Eukaryota</taxon>
        <taxon>Viridiplantae</taxon>
        <taxon>Streptophyta</taxon>
        <taxon>Embryophyta</taxon>
        <taxon>Tracheophyta</taxon>
        <taxon>Spermatophyta</taxon>
        <taxon>Magnoliopsida</taxon>
        <taxon>eudicotyledons</taxon>
        <taxon>Gunneridae</taxon>
        <taxon>Pentapetalae</taxon>
        <taxon>rosids</taxon>
        <taxon>malvids</taxon>
        <taxon>Brassicales</taxon>
        <taxon>Brassicaceae</taxon>
        <taxon>Brassiceae</taxon>
        <taxon>Brassica</taxon>
    </lineage>
</organism>
<dbReference type="EMBL" id="JAGKQM010000002">
    <property type="protein sequence ID" value="KAH0938284.1"/>
    <property type="molecule type" value="Genomic_DNA"/>
</dbReference>
<protein>
    <submittedName>
        <fullName evidence="1">Uncharacterized protein</fullName>
    </submittedName>
</protein>
<sequence length="297" mass="34261">LGETQTGFRVGGVTNIAKKKNVFRETLKLLLKKYTFVDSWDDSDKEVDETQVVESPSELSRLRNTRGWDDELRNMIDRSAVEEVAEENLESVNSSVSYSDEQRIDRIRRLEMKQIRSFSINLCPTIVWRQCSRFQENKHPCIKNVEVKSDGVILRTAIAVKLERDNSDELKEKRIQKLEKVRPSVCFDECSLCSRASLSFSHVYIKPVTDNTSQHLQEMMYGSFRWATAPSARVGIFKGVDALAVCKKLKLNPLKYVDDCYTFELYYKTYEATFPPVPELSSWPEAHGVPRLFPPLM</sequence>
<gene>
    <name evidence="1" type="ORF">HID58_005745</name>
</gene>
<proteinExistence type="predicted"/>
<evidence type="ECO:0000313" key="2">
    <source>
        <dbReference type="Proteomes" id="UP000824890"/>
    </source>
</evidence>
<evidence type="ECO:0000313" key="1">
    <source>
        <dbReference type="EMBL" id="KAH0938284.1"/>
    </source>
</evidence>